<gene>
    <name evidence="1" type="ORF">AGLY_008075</name>
</gene>
<accession>A0A6G0TM26</accession>
<sequence length="186" mass="21439">MVFKKAKELIKPSYNIYLDLAKAFDTVDQSILLLKLNNLGLRNNFFNLFSLYLINRKQCVKINESISSIGLVKCVVSLETVISPILFNIQINDKTCIIPHVLIDSMLPTETKIKIHKDHCKQINNCLCESISIEYNYKYLDIKISKLLKLRQIYLSLVESIISYDIIGWDFCKYIISASNLSNSNH</sequence>
<dbReference type="PANTHER" id="PTHR33332">
    <property type="entry name" value="REVERSE TRANSCRIPTASE DOMAIN-CONTAINING PROTEIN"/>
    <property type="match status" value="1"/>
</dbReference>
<keyword evidence="2" id="KW-1185">Reference proteome</keyword>
<evidence type="ECO:0000313" key="2">
    <source>
        <dbReference type="Proteomes" id="UP000475862"/>
    </source>
</evidence>
<dbReference type="Proteomes" id="UP000475862">
    <property type="component" value="Unassembled WGS sequence"/>
</dbReference>
<evidence type="ECO:0000313" key="1">
    <source>
        <dbReference type="EMBL" id="KAE9534783.1"/>
    </source>
</evidence>
<proteinExistence type="predicted"/>
<comment type="caution">
    <text evidence="1">The sequence shown here is derived from an EMBL/GenBank/DDBJ whole genome shotgun (WGS) entry which is preliminary data.</text>
</comment>
<reference evidence="1 2" key="1">
    <citation type="submission" date="2019-08" db="EMBL/GenBank/DDBJ databases">
        <title>The genome of the soybean aphid Biotype 1, its phylome, world population structure and adaptation to the North American continent.</title>
        <authorList>
            <person name="Giordano R."/>
            <person name="Donthu R.K."/>
            <person name="Hernandez A.G."/>
            <person name="Wright C.L."/>
            <person name="Zimin A.V."/>
        </authorList>
    </citation>
    <scope>NUCLEOTIDE SEQUENCE [LARGE SCALE GENOMIC DNA]</scope>
    <source>
        <tissue evidence="1">Whole aphids</tissue>
    </source>
</reference>
<name>A0A6G0TM26_APHGL</name>
<organism evidence="1 2">
    <name type="scientific">Aphis glycines</name>
    <name type="common">Soybean aphid</name>
    <dbReference type="NCBI Taxonomy" id="307491"/>
    <lineage>
        <taxon>Eukaryota</taxon>
        <taxon>Metazoa</taxon>
        <taxon>Ecdysozoa</taxon>
        <taxon>Arthropoda</taxon>
        <taxon>Hexapoda</taxon>
        <taxon>Insecta</taxon>
        <taxon>Pterygota</taxon>
        <taxon>Neoptera</taxon>
        <taxon>Paraneoptera</taxon>
        <taxon>Hemiptera</taxon>
        <taxon>Sternorrhyncha</taxon>
        <taxon>Aphidomorpha</taxon>
        <taxon>Aphidoidea</taxon>
        <taxon>Aphididae</taxon>
        <taxon>Aphidini</taxon>
        <taxon>Aphis</taxon>
        <taxon>Aphis</taxon>
    </lineage>
</organism>
<protein>
    <submittedName>
        <fullName evidence="1">Uncharacterized protein</fullName>
    </submittedName>
</protein>
<dbReference type="OrthoDB" id="6767044at2759"/>
<dbReference type="EMBL" id="VYZN01000027">
    <property type="protein sequence ID" value="KAE9534783.1"/>
    <property type="molecule type" value="Genomic_DNA"/>
</dbReference>
<dbReference type="AlphaFoldDB" id="A0A6G0TM26"/>